<gene>
    <name evidence="3" type="ORF">B4U80_00090</name>
</gene>
<protein>
    <submittedName>
        <fullName evidence="3">TBC1 domain family member 10A-like protein</fullName>
    </submittedName>
</protein>
<dbReference type="PROSITE" id="PS50086">
    <property type="entry name" value="TBC_RABGAP"/>
    <property type="match status" value="1"/>
</dbReference>
<dbReference type="OrthoDB" id="159449at2759"/>
<sequence>MNGEAHRACDKYGFFIEETDLEKQKQREIVTVSVEVILKREKKWLHMCDNWDKFMTKKWKKIRDRCRKGIPISVRGRAWTFLCAAYKQRIRYPELYTQLSEQIGDEKINDEIRKDLNRQFPSHEMFAENNGFGQQDLYGVLKAFSIVKPDIGYCQGQAPLASVLLMHMPAEDAFWSLVQICDHFIPGYFSPGLEAIQIHGAVLNGFLKRFYPPIYKLMKKQNIDPVLYMTEWFMCIFSRTLPWPTVLRVWDMFFCEGIVVVFKVALILMACALGESSQRKQCPTMYETLHSLRNIPQKCMSEEFLIEKVIDFELSIRDLEREQHLQILKRKKQKEALLKEQRKRNASK</sequence>
<dbReference type="AlphaFoldDB" id="A0A443SKT2"/>
<keyword evidence="1" id="KW-0343">GTPase activation</keyword>
<dbReference type="GO" id="GO:0031267">
    <property type="term" value="F:small GTPase binding"/>
    <property type="evidence" value="ECO:0007669"/>
    <property type="project" value="TreeGrafter"/>
</dbReference>
<evidence type="ECO:0000313" key="3">
    <source>
        <dbReference type="EMBL" id="RWS28141.1"/>
    </source>
</evidence>
<reference evidence="3 4" key="1">
    <citation type="journal article" date="2018" name="Gigascience">
        <title>Genomes of trombidid mites reveal novel predicted allergens and laterally-transferred genes associated with secondary metabolism.</title>
        <authorList>
            <person name="Dong X."/>
            <person name="Chaisiri K."/>
            <person name="Xia D."/>
            <person name="Armstrong S.D."/>
            <person name="Fang Y."/>
            <person name="Donnelly M.J."/>
            <person name="Kadowaki T."/>
            <person name="McGarry J.W."/>
            <person name="Darby A.C."/>
            <person name="Makepeace B.L."/>
        </authorList>
    </citation>
    <scope>NUCLEOTIDE SEQUENCE [LARGE SCALE GENOMIC DNA]</scope>
    <source>
        <strain evidence="3">UoL-UT</strain>
    </source>
</reference>
<dbReference type="GO" id="GO:0005886">
    <property type="term" value="C:plasma membrane"/>
    <property type="evidence" value="ECO:0007669"/>
    <property type="project" value="UniProtKB-ARBA"/>
</dbReference>
<dbReference type="Gene3D" id="1.10.8.270">
    <property type="entry name" value="putative rabgap domain of human tbc1 domain family member 14 like domains"/>
    <property type="match status" value="1"/>
</dbReference>
<dbReference type="SMART" id="SM00164">
    <property type="entry name" value="TBC"/>
    <property type="match status" value="1"/>
</dbReference>
<proteinExistence type="predicted"/>
<dbReference type="Proteomes" id="UP000288716">
    <property type="component" value="Unassembled WGS sequence"/>
</dbReference>
<dbReference type="FunFam" id="1.10.8.270:FF:000007">
    <property type="entry name" value="TBC1 domain family member 10A"/>
    <property type="match status" value="1"/>
</dbReference>
<evidence type="ECO:0000259" key="2">
    <source>
        <dbReference type="PROSITE" id="PS50086"/>
    </source>
</evidence>
<accession>A0A443SKT2</accession>
<dbReference type="EMBL" id="NCKV01001549">
    <property type="protein sequence ID" value="RWS28141.1"/>
    <property type="molecule type" value="Genomic_DNA"/>
</dbReference>
<dbReference type="InterPro" id="IPR035969">
    <property type="entry name" value="Rab-GAP_TBC_sf"/>
</dbReference>
<dbReference type="PANTHER" id="PTHR47219">
    <property type="entry name" value="RAB GTPASE-ACTIVATING PROTEIN 1-LIKE"/>
    <property type="match status" value="1"/>
</dbReference>
<dbReference type="FunFam" id="1.10.472.80:FF:000008">
    <property type="entry name" value="TBC1 domain family member 10A"/>
    <property type="match status" value="1"/>
</dbReference>
<dbReference type="Gene3D" id="1.10.472.80">
    <property type="entry name" value="Ypt/Rab-GAP domain of gyp1p, domain 3"/>
    <property type="match status" value="1"/>
</dbReference>
<keyword evidence="4" id="KW-1185">Reference proteome</keyword>
<dbReference type="FunFam" id="1.10.10.750:FF:000001">
    <property type="entry name" value="TBC1 domain family member 10A"/>
    <property type="match status" value="1"/>
</dbReference>
<dbReference type="VEuPathDB" id="VectorBase:LDEU003900"/>
<comment type="caution">
    <text evidence="3">The sequence shown here is derived from an EMBL/GenBank/DDBJ whole genome shotgun (WGS) entry which is preliminary data.</text>
</comment>
<evidence type="ECO:0000256" key="1">
    <source>
        <dbReference type="ARBA" id="ARBA00022468"/>
    </source>
</evidence>
<evidence type="ECO:0000313" key="4">
    <source>
        <dbReference type="Proteomes" id="UP000288716"/>
    </source>
</evidence>
<organism evidence="3 4">
    <name type="scientific">Leptotrombidium deliense</name>
    <dbReference type="NCBI Taxonomy" id="299467"/>
    <lineage>
        <taxon>Eukaryota</taxon>
        <taxon>Metazoa</taxon>
        <taxon>Ecdysozoa</taxon>
        <taxon>Arthropoda</taxon>
        <taxon>Chelicerata</taxon>
        <taxon>Arachnida</taxon>
        <taxon>Acari</taxon>
        <taxon>Acariformes</taxon>
        <taxon>Trombidiformes</taxon>
        <taxon>Prostigmata</taxon>
        <taxon>Anystina</taxon>
        <taxon>Parasitengona</taxon>
        <taxon>Trombiculoidea</taxon>
        <taxon>Trombiculidae</taxon>
        <taxon>Leptotrombidium</taxon>
    </lineage>
</organism>
<dbReference type="STRING" id="299467.A0A443SKT2"/>
<dbReference type="Pfam" id="PF00566">
    <property type="entry name" value="RabGAP-TBC"/>
    <property type="match status" value="1"/>
</dbReference>
<dbReference type="GO" id="GO:0005096">
    <property type="term" value="F:GTPase activator activity"/>
    <property type="evidence" value="ECO:0007669"/>
    <property type="project" value="UniProtKB-KW"/>
</dbReference>
<feature type="domain" description="Rab-GAP TBC" evidence="2">
    <location>
        <begin position="69"/>
        <end position="257"/>
    </location>
</feature>
<dbReference type="PANTHER" id="PTHR47219:SF4">
    <property type="entry name" value="TBC1 DOMAIN FAMILY MEMBER 10A"/>
    <property type="match status" value="1"/>
</dbReference>
<name>A0A443SKT2_9ACAR</name>
<dbReference type="InterPro" id="IPR050302">
    <property type="entry name" value="Rab_GAP_TBC_domain"/>
</dbReference>
<dbReference type="Gene3D" id="1.10.10.750">
    <property type="entry name" value="Ypt/Rab-GAP domain of gyp1p, domain 1"/>
    <property type="match status" value="1"/>
</dbReference>
<dbReference type="InterPro" id="IPR000195">
    <property type="entry name" value="Rab-GAP-TBC_dom"/>
</dbReference>
<dbReference type="SUPFAM" id="SSF47923">
    <property type="entry name" value="Ypt/Rab-GAP domain of gyp1p"/>
    <property type="match status" value="2"/>
</dbReference>